<protein>
    <submittedName>
        <fullName evidence="1">TIGR04076 family protein</fullName>
    </submittedName>
</protein>
<dbReference type="OrthoDB" id="5432414at2"/>
<organism evidence="1 2">
    <name type="scientific">Megasphaera elsdenii</name>
    <dbReference type="NCBI Taxonomy" id="907"/>
    <lineage>
        <taxon>Bacteria</taxon>
        <taxon>Bacillati</taxon>
        <taxon>Bacillota</taxon>
        <taxon>Negativicutes</taxon>
        <taxon>Veillonellales</taxon>
        <taxon>Veillonellaceae</taxon>
        <taxon>Megasphaera</taxon>
    </lineage>
</organism>
<dbReference type="RefSeq" id="WP_022497454.1">
    <property type="nucleotide sequence ID" value="NZ_CABMON010000018.1"/>
</dbReference>
<dbReference type="AlphaFoldDB" id="A0A269TDI3"/>
<gene>
    <name evidence="1" type="ORF">C6Y28_11720</name>
</gene>
<dbReference type="Proteomes" id="UP000238358">
    <property type="component" value="Chromosome"/>
</dbReference>
<proteinExistence type="predicted"/>
<evidence type="ECO:0000313" key="2">
    <source>
        <dbReference type="Proteomes" id="UP000238358"/>
    </source>
</evidence>
<dbReference type="InterPro" id="IPR023811">
    <property type="entry name" value="CHP04076"/>
</dbReference>
<accession>A0A269TDI3</accession>
<sequence length="80" mass="8864">MDAKKVKLVVVESHCDLYKEGDEIVFDGPVVNKEKSGALCMTALQALYPYVFAGRQGALWPSDIQCPDCDEGVVFRIVEQ</sequence>
<name>A0A269TDI3_MEGEL</name>
<dbReference type="EMBL" id="CP027569">
    <property type="protein sequence ID" value="AVO28233.1"/>
    <property type="molecule type" value="Genomic_DNA"/>
</dbReference>
<evidence type="ECO:0000313" key="1">
    <source>
        <dbReference type="EMBL" id="AVO28233.1"/>
    </source>
</evidence>
<reference evidence="1 2" key="1">
    <citation type="journal article" date="2018" name="Genome Announc.">
        <title>Complete genomes of two Megasphaera elsdenii strains, NCIMB 702410 and ATCC 25940.</title>
        <authorList>
            <person name="Hatmaker E.A."/>
            <person name="O'Dell K."/>
            <person name="Riley L.A."/>
            <person name="Klingeman D.M."/>
            <person name="Guss A.M."/>
        </authorList>
    </citation>
    <scope>NUCLEOTIDE SEQUENCE [LARGE SCALE GENOMIC DNA]</scope>
    <source>
        <strain evidence="1 2">NCIMB702410</strain>
    </source>
</reference>
<dbReference type="NCBIfam" id="TIGR04076">
    <property type="entry name" value="TIGR04076 family protein"/>
    <property type="match status" value="1"/>
</dbReference>